<protein>
    <submittedName>
        <fullName evidence="5">60S ribosomal protein L20</fullName>
    </submittedName>
</protein>
<evidence type="ECO:0000313" key="6">
    <source>
        <dbReference type="Proteomes" id="UP001610728"/>
    </source>
</evidence>
<name>A0ABR4MIJ1_9PEZI</name>
<comment type="caution">
    <text evidence="5">The sequence shown here is derived from an EMBL/GenBank/DDBJ whole genome shotgun (WGS) entry which is preliminary data.</text>
</comment>
<comment type="similarity">
    <text evidence="1">Belongs to the eukaryotic ribosomal protein eL20 family.</text>
</comment>
<dbReference type="GO" id="GO:0005840">
    <property type="term" value="C:ribosome"/>
    <property type="evidence" value="ECO:0007669"/>
    <property type="project" value="UniProtKB-KW"/>
</dbReference>
<dbReference type="SUPFAM" id="SSF160374">
    <property type="entry name" value="RplX-like"/>
    <property type="match status" value="1"/>
</dbReference>
<dbReference type="PANTHER" id="PTHR10052">
    <property type="entry name" value="60S RIBOSOMAL PROTEIN L18A"/>
    <property type="match status" value="1"/>
</dbReference>
<proteinExistence type="inferred from homology"/>
<keyword evidence="6" id="KW-1185">Reference proteome</keyword>
<dbReference type="InterPro" id="IPR023573">
    <property type="entry name" value="Ribosomal_eL20_dom"/>
</dbReference>
<evidence type="ECO:0000256" key="1">
    <source>
        <dbReference type="ARBA" id="ARBA00009362"/>
    </source>
</evidence>
<dbReference type="Proteomes" id="UP001610728">
    <property type="component" value="Unassembled WGS sequence"/>
</dbReference>
<keyword evidence="2 5" id="KW-0689">Ribosomal protein</keyword>
<dbReference type="HAMAP" id="MF_00273">
    <property type="entry name" value="Ribosomal_eL20"/>
    <property type="match status" value="1"/>
</dbReference>
<reference evidence="5 6" key="1">
    <citation type="submission" date="2020-05" db="EMBL/GenBank/DDBJ databases">
        <title>Ceratocystis lukuohia genome.</title>
        <authorList>
            <person name="Harrington T.C."/>
            <person name="Kim K."/>
            <person name="Mayers C.G."/>
        </authorList>
    </citation>
    <scope>NUCLEOTIDE SEQUENCE [LARGE SCALE GENOMIC DNA]</scope>
    <source>
        <strain evidence="5 6">C4212</strain>
    </source>
</reference>
<dbReference type="RefSeq" id="XP_070859277.1">
    <property type="nucleotide sequence ID" value="XM_071002914.1"/>
</dbReference>
<evidence type="ECO:0000256" key="2">
    <source>
        <dbReference type="ARBA" id="ARBA00022980"/>
    </source>
</evidence>
<evidence type="ECO:0000313" key="5">
    <source>
        <dbReference type="EMBL" id="KAL2888097.1"/>
    </source>
</evidence>
<keyword evidence="3" id="KW-0687">Ribonucleoprotein</keyword>
<dbReference type="Pfam" id="PF01775">
    <property type="entry name" value="Ribosomal_L18A"/>
    <property type="match status" value="1"/>
</dbReference>
<dbReference type="Gene3D" id="3.10.20.10">
    <property type="match status" value="2"/>
</dbReference>
<dbReference type="InterPro" id="IPR028877">
    <property type="entry name" value="Ribosomal_eL20"/>
</dbReference>
<dbReference type="GeneID" id="98118210"/>
<accession>A0ABR4MIJ1</accession>
<sequence length="280" mass="32601">MPNETTYQYDDPCENEQDFGQQRIGETCRPSSPSHVSTTYNHLYILAKFLPTSSTIPRLSPWTTQGDNYVPIQSREKRTQEHHRFTFNLEPVRSIRCRQNQLTSALSARLREYEVIGRHLPTEANPSPALYRMTIFAPNTIVAKSRYWYFLRGLKKVKKATGEIVSVKEISEKHPEKVKNFGIWVRYDSRSGTHNMYKEYRELSRTAAVESLYSDMAARHRARFRSIHILRVVEIEKTEDVKRPYIKQLMSKGLSFPLPHRTAKTTGKKIFSAKRPSTFA</sequence>
<gene>
    <name evidence="5" type="ORF">HOO65_040434</name>
</gene>
<evidence type="ECO:0000259" key="4">
    <source>
        <dbReference type="Pfam" id="PF01775"/>
    </source>
</evidence>
<dbReference type="EMBL" id="JABSNW010000004">
    <property type="protein sequence ID" value="KAL2888097.1"/>
    <property type="molecule type" value="Genomic_DNA"/>
</dbReference>
<dbReference type="InterPro" id="IPR021138">
    <property type="entry name" value="Ribosomal_eL20_eukaryotes"/>
</dbReference>
<evidence type="ECO:0000256" key="3">
    <source>
        <dbReference type="ARBA" id="ARBA00023274"/>
    </source>
</evidence>
<feature type="domain" description="Large ribosomal subunit protein eL20" evidence="4">
    <location>
        <begin position="110"/>
        <end position="232"/>
    </location>
</feature>
<organism evidence="5 6">
    <name type="scientific">Ceratocystis lukuohia</name>
    <dbReference type="NCBI Taxonomy" id="2019550"/>
    <lineage>
        <taxon>Eukaryota</taxon>
        <taxon>Fungi</taxon>
        <taxon>Dikarya</taxon>
        <taxon>Ascomycota</taxon>
        <taxon>Pezizomycotina</taxon>
        <taxon>Sordariomycetes</taxon>
        <taxon>Hypocreomycetidae</taxon>
        <taxon>Microascales</taxon>
        <taxon>Ceratocystidaceae</taxon>
        <taxon>Ceratocystis</taxon>
    </lineage>
</organism>